<evidence type="ECO:0000313" key="3">
    <source>
        <dbReference type="Proteomes" id="UP001252243"/>
    </source>
</evidence>
<evidence type="ECO:0000313" key="2">
    <source>
        <dbReference type="EMBL" id="MDR7083901.1"/>
    </source>
</evidence>
<evidence type="ECO:0000256" key="1">
    <source>
        <dbReference type="SAM" id="MobiDB-lite"/>
    </source>
</evidence>
<feature type="compositionally biased region" description="Low complexity" evidence="1">
    <location>
        <begin position="61"/>
        <end position="79"/>
    </location>
</feature>
<organism evidence="2 3">
    <name type="scientific">Arthrobacter ginsengisoli</name>
    <dbReference type="NCBI Taxonomy" id="1356565"/>
    <lineage>
        <taxon>Bacteria</taxon>
        <taxon>Bacillati</taxon>
        <taxon>Actinomycetota</taxon>
        <taxon>Actinomycetes</taxon>
        <taxon>Micrococcales</taxon>
        <taxon>Micrococcaceae</taxon>
        <taxon>Arthrobacter</taxon>
    </lineage>
</organism>
<evidence type="ECO:0008006" key="4">
    <source>
        <dbReference type="Google" id="ProtNLM"/>
    </source>
</evidence>
<protein>
    <recommendedName>
        <fullName evidence="4">DNA-binding protein</fullName>
    </recommendedName>
</protein>
<name>A0ABU1UFE0_9MICC</name>
<comment type="caution">
    <text evidence="2">The sequence shown here is derived from an EMBL/GenBank/DDBJ whole genome shotgun (WGS) entry which is preliminary data.</text>
</comment>
<reference evidence="2 3" key="1">
    <citation type="submission" date="2023-07" db="EMBL/GenBank/DDBJ databases">
        <title>Sorghum-associated microbial communities from plants grown in Nebraska, USA.</title>
        <authorList>
            <person name="Schachtman D."/>
        </authorList>
    </citation>
    <scope>NUCLEOTIDE SEQUENCE [LARGE SCALE GENOMIC DNA]</scope>
    <source>
        <strain evidence="2 3">BE167</strain>
    </source>
</reference>
<accession>A0ABU1UFE0</accession>
<sequence>MADAPRQDPDSSVSVRGLPVRGRVVCHGYIESVTYPPATNVAAFSAVVVDHEAVPAKSRESGPAPAESGAAAAAPPAGSRRQRPSLPADRLRVVWLGRRRVPGIDAGTELRLQGMVTVRDGLPTMFNPRYEILSHQEEQ</sequence>
<gene>
    <name evidence="2" type="ORF">J2X01_003201</name>
</gene>
<feature type="region of interest" description="Disordered" evidence="1">
    <location>
        <begin position="53"/>
        <end position="88"/>
    </location>
</feature>
<dbReference type="EMBL" id="JAVDVQ010000015">
    <property type="protein sequence ID" value="MDR7083901.1"/>
    <property type="molecule type" value="Genomic_DNA"/>
</dbReference>
<proteinExistence type="predicted"/>
<dbReference type="Proteomes" id="UP001252243">
    <property type="component" value="Unassembled WGS sequence"/>
</dbReference>
<keyword evidence="3" id="KW-1185">Reference proteome</keyword>
<dbReference type="RefSeq" id="WP_310059411.1">
    <property type="nucleotide sequence ID" value="NZ_JAVDVQ010000015.1"/>
</dbReference>